<dbReference type="Pfam" id="PF00225">
    <property type="entry name" value="Kinesin"/>
    <property type="match status" value="2"/>
</dbReference>
<reference evidence="12" key="2">
    <citation type="journal article" date="2017" name="Nat. Plants">
        <title>The Aegilops tauschii genome reveals multiple impacts of transposons.</title>
        <authorList>
            <person name="Zhao G."/>
            <person name="Zou C."/>
            <person name="Li K."/>
            <person name="Wang K."/>
            <person name="Li T."/>
            <person name="Gao L."/>
            <person name="Zhang X."/>
            <person name="Wang H."/>
            <person name="Yang Z."/>
            <person name="Liu X."/>
            <person name="Jiang W."/>
            <person name="Mao L."/>
            <person name="Kong X."/>
            <person name="Jiao Y."/>
            <person name="Jia J."/>
        </authorList>
    </citation>
    <scope>NUCLEOTIDE SEQUENCE [LARGE SCALE GENOMIC DNA]</scope>
    <source>
        <strain evidence="12">cv. AL8/78</strain>
    </source>
</reference>
<feature type="compositionally biased region" description="Low complexity" evidence="9">
    <location>
        <begin position="8"/>
        <end position="20"/>
    </location>
</feature>
<feature type="domain" description="Kinesin motor" evidence="10">
    <location>
        <begin position="291"/>
        <end position="438"/>
    </location>
</feature>
<keyword evidence="1 8" id="KW-0493">Microtubule</keyword>
<reference evidence="11" key="5">
    <citation type="journal article" date="2021" name="G3 (Bethesda)">
        <title>Aegilops tauschii genome assembly Aet v5.0 features greater sequence contiguity and improved annotation.</title>
        <authorList>
            <person name="Wang L."/>
            <person name="Zhu T."/>
            <person name="Rodriguez J.C."/>
            <person name="Deal K.R."/>
            <person name="Dubcovsky J."/>
            <person name="McGuire P.E."/>
            <person name="Lux T."/>
            <person name="Spannagl M."/>
            <person name="Mayer K.F.X."/>
            <person name="Baldrich P."/>
            <person name="Meyers B.C."/>
            <person name="Huo N."/>
            <person name="Gu Y.Q."/>
            <person name="Zhou H."/>
            <person name="Devos K.M."/>
            <person name="Bennetzen J.L."/>
            <person name="Unver T."/>
            <person name="Budak H."/>
            <person name="Gulick P.J."/>
            <person name="Galiba G."/>
            <person name="Kalapos B."/>
            <person name="Nelson D.R."/>
            <person name="Li P."/>
            <person name="You F.M."/>
            <person name="Luo M.C."/>
            <person name="Dvorak J."/>
        </authorList>
    </citation>
    <scope>NUCLEOTIDE SEQUENCE [LARGE SCALE GENOMIC DNA]</scope>
    <source>
        <strain evidence="11">cv. AL8/78</strain>
    </source>
</reference>
<reference evidence="11" key="3">
    <citation type="journal article" date="2017" name="Nature">
        <title>Genome sequence of the progenitor of the wheat D genome Aegilops tauschii.</title>
        <authorList>
            <person name="Luo M.C."/>
            <person name="Gu Y.Q."/>
            <person name="Puiu D."/>
            <person name="Wang H."/>
            <person name="Twardziok S.O."/>
            <person name="Deal K.R."/>
            <person name="Huo N."/>
            <person name="Zhu T."/>
            <person name="Wang L."/>
            <person name="Wang Y."/>
            <person name="McGuire P.E."/>
            <person name="Liu S."/>
            <person name="Long H."/>
            <person name="Ramasamy R.K."/>
            <person name="Rodriguez J.C."/>
            <person name="Van S.L."/>
            <person name="Yuan L."/>
            <person name="Wang Z."/>
            <person name="Xia Z."/>
            <person name="Xiao L."/>
            <person name="Anderson O.D."/>
            <person name="Ouyang S."/>
            <person name="Liang Y."/>
            <person name="Zimin A.V."/>
            <person name="Pertea G."/>
            <person name="Qi P."/>
            <person name="Bennetzen J.L."/>
            <person name="Dai X."/>
            <person name="Dawson M.W."/>
            <person name="Muller H.G."/>
            <person name="Kugler K."/>
            <person name="Rivarola-Duarte L."/>
            <person name="Spannagl M."/>
            <person name="Mayer K.F.X."/>
            <person name="Lu F.H."/>
            <person name="Bevan M.W."/>
            <person name="Leroy P."/>
            <person name="Li P."/>
            <person name="You F.M."/>
            <person name="Sun Q."/>
            <person name="Liu Z."/>
            <person name="Lyons E."/>
            <person name="Wicker T."/>
            <person name="Salzberg S.L."/>
            <person name="Devos K.M."/>
            <person name="Dvorak J."/>
        </authorList>
    </citation>
    <scope>NUCLEOTIDE SEQUENCE [LARGE SCALE GENOMIC DNA]</scope>
    <source>
        <strain evidence="11">cv. AL8/78</strain>
    </source>
</reference>
<evidence type="ECO:0000256" key="3">
    <source>
        <dbReference type="ARBA" id="ARBA00022840"/>
    </source>
</evidence>
<dbReference type="PANTHER" id="PTHR37739:SF8">
    <property type="entry name" value="KINESIN-LIKE PROTEIN KIN-12D"/>
    <property type="match status" value="1"/>
</dbReference>
<dbReference type="Gene3D" id="3.40.850.10">
    <property type="entry name" value="Kinesin motor domain"/>
    <property type="match status" value="2"/>
</dbReference>
<dbReference type="InterPro" id="IPR027417">
    <property type="entry name" value="P-loop_NTPase"/>
</dbReference>
<dbReference type="GO" id="GO:0008017">
    <property type="term" value="F:microtubule binding"/>
    <property type="evidence" value="ECO:0007669"/>
    <property type="project" value="InterPro"/>
</dbReference>
<evidence type="ECO:0000256" key="7">
    <source>
        <dbReference type="PROSITE-ProRule" id="PRU00283"/>
    </source>
</evidence>
<keyword evidence="12" id="KW-1185">Reference proteome</keyword>
<evidence type="ECO:0000256" key="6">
    <source>
        <dbReference type="ARBA" id="ARBA00034488"/>
    </source>
</evidence>
<evidence type="ECO:0000313" key="12">
    <source>
        <dbReference type="Proteomes" id="UP000015105"/>
    </source>
</evidence>
<dbReference type="GO" id="GO:0007018">
    <property type="term" value="P:microtubule-based movement"/>
    <property type="evidence" value="ECO:0007669"/>
    <property type="project" value="InterPro"/>
</dbReference>
<organism evidence="11 12">
    <name type="scientific">Aegilops tauschii subsp. strangulata</name>
    <name type="common">Goatgrass</name>
    <dbReference type="NCBI Taxonomy" id="200361"/>
    <lineage>
        <taxon>Eukaryota</taxon>
        <taxon>Viridiplantae</taxon>
        <taxon>Streptophyta</taxon>
        <taxon>Embryophyta</taxon>
        <taxon>Tracheophyta</taxon>
        <taxon>Spermatophyta</taxon>
        <taxon>Magnoliopsida</taxon>
        <taxon>Liliopsida</taxon>
        <taxon>Poales</taxon>
        <taxon>Poaceae</taxon>
        <taxon>BOP clade</taxon>
        <taxon>Pooideae</taxon>
        <taxon>Triticodae</taxon>
        <taxon>Triticeae</taxon>
        <taxon>Triticinae</taxon>
        <taxon>Aegilops</taxon>
    </lineage>
</organism>
<comment type="caution">
    <text evidence="7">Lacks conserved residue(s) required for the propagation of feature annotation.</text>
</comment>
<dbReference type="GO" id="GO:0005524">
    <property type="term" value="F:ATP binding"/>
    <property type="evidence" value="ECO:0007669"/>
    <property type="project" value="UniProtKB-KW"/>
</dbReference>
<feature type="compositionally biased region" description="Polar residues" evidence="9">
    <location>
        <begin position="127"/>
        <end position="139"/>
    </location>
</feature>
<feature type="domain" description="Kinesin motor" evidence="10">
    <location>
        <begin position="206"/>
        <end position="288"/>
    </location>
</feature>
<evidence type="ECO:0000256" key="4">
    <source>
        <dbReference type="ARBA" id="ARBA00023054"/>
    </source>
</evidence>
<reference evidence="12" key="1">
    <citation type="journal article" date="2014" name="Science">
        <title>Ancient hybridizations among the ancestral genomes of bread wheat.</title>
        <authorList>
            <consortium name="International Wheat Genome Sequencing Consortium,"/>
            <person name="Marcussen T."/>
            <person name="Sandve S.R."/>
            <person name="Heier L."/>
            <person name="Spannagl M."/>
            <person name="Pfeifer M."/>
            <person name="Jakobsen K.S."/>
            <person name="Wulff B.B."/>
            <person name="Steuernagel B."/>
            <person name="Mayer K.F."/>
            <person name="Olsen O.A."/>
        </authorList>
    </citation>
    <scope>NUCLEOTIDE SEQUENCE [LARGE SCALE GENOMIC DNA]</scope>
    <source>
        <strain evidence="12">cv. AL8/78</strain>
    </source>
</reference>
<dbReference type="GO" id="GO:0005874">
    <property type="term" value="C:microtubule"/>
    <property type="evidence" value="ECO:0007669"/>
    <property type="project" value="UniProtKB-KW"/>
</dbReference>
<dbReference type="SUPFAM" id="SSF52540">
    <property type="entry name" value="P-loop containing nucleoside triphosphate hydrolases"/>
    <property type="match status" value="1"/>
</dbReference>
<dbReference type="InterPro" id="IPR001752">
    <property type="entry name" value="Kinesin_motor_dom"/>
</dbReference>
<dbReference type="Proteomes" id="UP000015105">
    <property type="component" value="Chromosome 5D"/>
</dbReference>
<dbReference type="PROSITE" id="PS50067">
    <property type="entry name" value="KINESIN_MOTOR_2"/>
    <property type="match status" value="2"/>
</dbReference>
<evidence type="ECO:0000256" key="5">
    <source>
        <dbReference type="ARBA" id="ARBA00023175"/>
    </source>
</evidence>
<dbReference type="PROSITE" id="PS00411">
    <property type="entry name" value="KINESIN_MOTOR_1"/>
    <property type="match status" value="1"/>
</dbReference>
<keyword evidence="3 8" id="KW-0067">ATP-binding</keyword>
<feature type="compositionally biased region" description="Low complexity" evidence="9">
    <location>
        <begin position="27"/>
        <end position="48"/>
    </location>
</feature>
<comment type="similarity">
    <text evidence="6">Belongs to the TRAFAC class myosin-kinesin ATPase superfamily. Kinesin family. KIN-12 subfamily.</text>
</comment>
<evidence type="ECO:0000313" key="11">
    <source>
        <dbReference type="EnsemblPlants" id="AET5Gv20189700.2"/>
    </source>
</evidence>
<dbReference type="Gramene" id="AET5Gv20189700.2">
    <property type="protein sequence ID" value="AET5Gv20189700.2"/>
    <property type="gene ID" value="AET5Gv20189700"/>
</dbReference>
<keyword evidence="4" id="KW-0175">Coiled coil</keyword>
<keyword evidence="2 8" id="KW-0547">Nucleotide-binding</keyword>
<accession>A0A453JU12</accession>
<feature type="region of interest" description="Disordered" evidence="9">
    <location>
        <begin position="1"/>
        <end position="163"/>
    </location>
</feature>
<keyword evidence="5 8" id="KW-0505">Motor protein</keyword>
<protein>
    <recommendedName>
        <fullName evidence="8">Kinesin-like protein</fullName>
    </recommendedName>
</protein>
<proteinExistence type="inferred from homology"/>
<dbReference type="PRINTS" id="PR00380">
    <property type="entry name" value="KINESINHEAVY"/>
</dbReference>
<dbReference type="InterPro" id="IPR036961">
    <property type="entry name" value="Kinesin_motor_dom_sf"/>
</dbReference>
<dbReference type="InterPro" id="IPR044986">
    <property type="entry name" value="KIF15/KIN-12"/>
</dbReference>
<dbReference type="AlphaFoldDB" id="A0A453JU12"/>
<evidence type="ECO:0000256" key="9">
    <source>
        <dbReference type="SAM" id="MobiDB-lite"/>
    </source>
</evidence>
<name>A0A453JU12_AEGTS</name>
<evidence type="ECO:0000256" key="1">
    <source>
        <dbReference type="ARBA" id="ARBA00022701"/>
    </source>
</evidence>
<evidence type="ECO:0000256" key="8">
    <source>
        <dbReference type="RuleBase" id="RU000394"/>
    </source>
</evidence>
<evidence type="ECO:0000259" key="10">
    <source>
        <dbReference type="PROSITE" id="PS50067"/>
    </source>
</evidence>
<evidence type="ECO:0000256" key="2">
    <source>
        <dbReference type="ARBA" id="ARBA00022741"/>
    </source>
</evidence>
<dbReference type="InterPro" id="IPR019821">
    <property type="entry name" value="Kinesin_motor_CS"/>
</dbReference>
<reference evidence="11" key="4">
    <citation type="submission" date="2019-03" db="UniProtKB">
        <authorList>
            <consortium name="EnsemblPlants"/>
        </authorList>
    </citation>
    <scope>IDENTIFICATION</scope>
</reference>
<dbReference type="GO" id="GO:0003777">
    <property type="term" value="F:microtubule motor activity"/>
    <property type="evidence" value="ECO:0007669"/>
    <property type="project" value="InterPro"/>
</dbReference>
<dbReference type="EnsemblPlants" id="AET5Gv20189700.2">
    <property type="protein sequence ID" value="AET5Gv20189700.2"/>
    <property type="gene ID" value="AET5Gv20189700"/>
</dbReference>
<dbReference type="SMART" id="SM00129">
    <property type="entry name" value="KISc"/>
    <property type="match status" value="1"/>
</dbReference>
<sequence>MVRDLGAARRTPARASASEAGNDENAPGDGSDAAAAALVGGAESDAAASRPPLLAIQPQASGLKRKPESPAPTPSKLPFRTPEKAAARSRFGWAPPRADELPPRMGATTTTTPRAHRGKAVPAASSEGGSTHSTPTKSVSKPAYSVGLSGTRPVTSGGARGPGSGLGCSMAARGAPVSFGPATVVSSVEVPQFELREDPSFWMDNNVQVVIRVRPLNNSEKTVHGYNRCLKQESAQTITWIGQPETRFTFDHVACEGVNQEVLFRVAGLPMVENCMAGYNSCVFAYGQEEESRRDEKLKYNCKCSFLEIYNEQITDLLDPSSTNLALREDIRNGVYVENLTELEVGCVNDIIKLLMQGSMNRKVAATNMNRESSRSHSVFTCIIESTWEKDSTTNLRFARLNLVDLAGSERQRTSGAEGERLKEAANINKSLSTLGLV</sequence>
<dbReference type="PANTHER" id="PTHR37739">
    <property type="entry name" value="KINESIN-LIKE PROTEIN KIN-12D"/>
    <property type="match status" value="1"/>
</dbReference>